<dbReference type="RefSeq" id="WP_092727307.1">
    <property type="nucleotide sequence ID" value="NZ_FNGW01000009.1"/>
</dbReference>
<reference evidence="6 7" key="1">
    <citation type="submission" date="2016-10" db="EMBL/GenBank/DDBJ databases">
        <authorList>
            <person name="de Groot N.N."/>
        </authorList>
    </citation>
    <scope>NUCLEOTIDE SEQUENCE [LARGE SCALE GENOMIC DNA]</scope>
    <source>
        <strain evidence="6 7">DSM 797</strain>
    </source>
</reference>
<keyword evidence="7" id="KW-1185">Reference proteome</keyword>
<dbReference type="InterPro" id="IPR036244">
    <property type="entry name" value="TipA-like_antibiotic-bd"/>
</dbReference>
<evidence type="ECO:0000256" key="4">
    <source>
        <dbReference type="ARBA" id="ARBA00023163"/>
    </source>
</evidence>
<evidence type="ECO:0000259" key="5">
    <source>
        <dbReference type="PROSITE" id="PS50937"/>
    </source>
</evidence>
<keyword evidence="3" id="KW-0010">Activator</keyword>
<dbReference type="AlphaFoldDB" id="A0A1G9SFQ8"/>
<dbReference type="InterPro" id="IPR012925">
    <property type="entry name" value="TipAS_dom"/>
</dbReference>
<dbReference type="InterPro" id="IPR000551">
    <property type="entry name" value="MerR-type_HTH_dom"/>
</dbReference>
<dbReference type="Gene3D" id="1.10.490.50">
    <property type="entry name" value="Antibiotic binding domain of TipA-like multidrug resistance regulators"/>
    <property type="match status" value="1"/>
</dbReference>
<dbReference type="GO" id="GO:0003677">
    <property type="term" value="F:DNA binding"/>
    <property type="evidence" value="ECO:0007669"/>
    <property type="project" value="UniProtKB-KW"/>
</dbReference>
<evidence type="ECO:0000256" key="2">
    <source>
        <dbReference type="ARBA" id="ARBA00023125"/>
    </source>
</evidence>
<evidence type="ECO:0000313" key="6">
    <source>
        <dbReference type="EMBL" id="SDM34170.1"/>
    </source>
</evidence>
<protein>
    <submittedName>
        <fullName evidence="6">DNA-binding transcriptional regulator, MerR family</fullName>
    </submittedName>
</protein>
<dbReference type="PROSITE" id="PS50937">
    <property type="entry name" value="HTH_MERR_2"/>
    <property type="match status" value="1"/>
</dbReference>
<feature type="domain" description="HTH merR-type" evidence="5">
    <location>
        <begin position="1"/>
        <end position="70"/>
    </location>
</feature>
<evidence type="ECO:0000313" key="7">
    <source>
        <dbReference type="Proteomes" id="UP000199068"/>
    </source>
</evidence>
<dbReference type="PANTHER" id="PTHR30204">
    <property type="entry name" value="REDOX-CYCLING DRUG-SENSING TRANSCRIPTIONAL ACTIVATOR SOXR"/>
    <property type="match status" value="1"/>
</dbReference>
<dbReference type="PANTHER" id="PTHR30204:SF90">
    <property type="entry name" value="HTH-TYPE TRANSCRIPTIONAL ACTIVATOR MTA"/>
    <property type="match status" value="1"/>
</dbReference>
<keyword evidence="2 6" id="KW-0238">DNA-binding</keyword>
<dbReference type="STRING" id="1121325.SAMN04515677_10995"/>
<dbReference type="GO" id="GO:0003700">
    <property type="term" value="F:DNA-binding transcription factor activity"/>
    <property type="evidence" value="ECO:0007669"/>
    <property type="project" value="InterPro"/>
</dbReference>
<dbReference type="SMART" id="SM00422">
    <property type="entry name" value="HTH_MERR"/>
    <property type="match status" value="1"/>
</dbReference>
<dbReference type="SUPFAM" id="SSF89082">
    <property type="entry name" value="Antibiotic binding domain of TipA-like multidrug resistance regulators"/>
    <property type="match status" value="1"/>
</dbReference>
<dbReference type="Gene3D" id="1.10.1660.10">
    <property type="match status" value="1"/>
</dbReference>
<dbReference type="InterPro" id="IPR047057">
    <property type="entry name" value="MerR_fam"/>
</dbReference>
<evidence type="ECO:0000256" key="1">
    <source>
        <dbReference type="ARBA" id="ARBA00023015"/>
    </source>
</evidence>
<keyword evidence="4" id="KW-0804">Transcription</keyword>
<dbReference type="Pfam" id="PF07739">
    <property type="entry name" value="TipAS"/>
    <property type="match status" value="1"/>
</dbReference>
<dbReference type="Pfam" id="PF13411">
    <property type="entry name" value="MerR_1"/>
    <property type="match status" value="1"/>
</dbReference>
<sequence>MYMINEISKLTGVSIRMLHHYDKIGLLVPSKRTDSNYRMYSDEDVAKLYQILLFKELEFSLQEIKTILQDENFDREKALKEQRNLIIKKKNRLEKIIESIDDTINNFGGNVMNKKNFKAFDYEDIKKHEEKYKEETERKYGKTDAYKESKEKTSKYSKNDWENIMGEAESIYVELSKLMDKEPSDEQVQLLVEKWRNHITENFYNCTIEIFRGLALMYVADERFTKNIDKYGEGLAQFLSDAMNIYCDNYSI</sequence>
<dbReference type="SUPFAM" id="SSF46955">
    <property type="entry name" value="Putative DNA-binding domain"/>
    <property type="match status" value="1"/>
</dbReference>
<keyword evidence="1" id="KW-0805">Transcription regulation</keyword>
<dbReference type="CDD" id="cd01106">
    <property type="entry name" value="HTH_TipAL-Mta"/>
    <property type="match status" value="1"/>
</dbReference>
<dbReference type="EMBL" id="FNGW01000009">
    <property type="protein sequence ID" value="SDM34170.1"/>
    <property type="molecule type" value="Genomic_DNA"/>
</dbReference>
<gene>
    <name evidence="6" type="ORF">SAMN04515677_10995</name>
</gene>
<dbReference type="Proteomes" id="UP000199068">
    <property type="component" value="Unassembled WGS sequence"/>
</dbReference>
<proteinExistence type="predicted"/>
<name>A0A1G9SFQ8_9FIRM</name>
<accession>A0A1G9SFQ8</accession>
<organism evidence="6 7">
    <name type="scientific">Romboutsia lituseburensis DSM 797</name>
    <dbReference type="NCBI Taxonomy" id="1121325"/>
    <lineage>
        <taxon>Bacteria</taxon>
        <taxon>Bacillati</taxon>
        <taxon>Bacillota</taxon>
        <taxon>Clostridia</taxon>
        <taxon>Peptostreptococcales</taxon>
        <taxon>Peptostreptococcaceae</taxon>
        <taxon>Romboutsia</taxon>
    </lineage>
</organism>
<evidence type="ECO:0000256" key="3">
    <source>
        <dbReference type="ARBA" id="ARBA00023159"/>
    </source>
</evidence>
<dbReference type="InterPro" id="IPR009061">
    <property type="entry name" value="DNA-bd_dom_put_sf"/>
</dbReference>